<evidence type="ECO:0000313" key="2">
    <source>
        <dbReference type="Proteomes" id="UP000034723"/>
    </source>
</evidence>
<organism evidence="1 2">
    <name type="scientific">Geoglobus ahangari</name>
    <dbReference type="NCBI Taxonomy" id="113653"/>
    <lineage>
        <taxon>Archaea</taxon>
        <taxon>Methanobacteriati</taxon>
        <taxon>Methanobacteriota</taxon>
        <taxon>Archaeoglobi</taxon>
        <taxon>Archaeoglobales</taxon>
        <taxon>Archaeoglobaceae</taxon>
        <taxon>Geoglobus</taxon>
    </lineage>
</organism>
<dbReference type="RefSeq" id="WP_218915477.1">
    <property type="nucleotide sequence ID" value="NZ_CP011267.1"/>
</dbReference>
<accession>A0A0F7IEJ6</accession>
<dbReference type="EMBL" id="CP011267">
    <property type="protein sequence ID" value="AKG91977.1"/>
    <property type="molecule type" value="Genomic_DNA"/>
</dbReference>
<reference evidence="1 2" key="1">
    <citation type="submission" date="2015-04" db="EMBL/GenBank/DDBJ databases">
        <title>The complete genome sequence of the hyperthermophilic, obligate iron-reducing archaeon Geoglobus ahangari strain 234T.</title>
        <authorList>
            <person name="Manzella M.P."/>
            <person name="Holmes D.E."/>
            <person name="Rocheleau J.M."/>
            <person name="Chung A."/>
            <person name="Reguera G."/>
            <person name="Kashefi K."/>
        </authorList>
    </citation>
    <scope>NUCLEOTIDE SEQUENCE [LARGE SCALE GENOMIC DNA]</scope>
    <source>
        <strain evidence="1 2">234</strain>
    </source>
</reference>
<dbReference type="KEGG" id="gah:GAH_00687"/>
<dbReference type="HOGENOM" id="CLU_2010019_0_0_2"/>
<dbReference type="OrthoDB" id="31120at2157"/>
<dbReference type="GeneID" id="65843753"/>
<dbReference type="InParanoid" id="A0A0F7IEJ6"/>
<proteinExistence type="predicted"/>
<dbReference type="STRING" id="113653.GAH_00687"/>
<dbReference type="Proteomes" id="UP000034723">
    <property type="component" value="Chromosome"/>
</dbReference>
<dbReference type="AlphaFoldDB" id="A0A0F7IEJ6"/>
<keyword evidence="2" id="KW-1185">Reference proteome</keyword>
<gene>
    <name evidence="1" type="ORF">GAH_00687</name>
</gene>
<name>A0A0F7IEJ6_9EURY</name>
<protein>
    <submittedName>
        <fullName evidence="1">Formylmethanofuran dehydrogenase subunit E region</fullName>
    </submittedName>
</protein>
<evidence type="ECO:0000313" key="1">
    <source>
        <dbReference type="EMBL" id="AKG91977.1"/>
    </source>
</evidence>
<sequence>MRVYVDFDEVTRRYFDGKAMELFERVIVRREEEEELMEEFRRMWEEIGWKLLEADDVFRVHEVEVPRLEKAPIFESVRCERCGELVMGTRVKNGLCPSCRGEFNAVIGRGIVRFSNGRYEEME</sequence>